<evidence type="ECO:0000256" key="2">
    <source>
        <dbReference type="SAM" id="SignalP"/>
    </source>
</evidence>
<dbReference type="SMART" id="SM01360">
    <property type="entry name" value="A2M"/>
    <property type="match status" value="1"/>
</dbReference>
<gene>
    <name evidence="5" type="ORF">EV700_0391</name>
</gene>
<dbReference type="InterPro" id="IPR001599">
    <property type="entry name" value="Macroglobln_a2"/>
</dbReference>
<dbReference type="InterPro" id="IPR011625">
    <property type="entry name" value="A2M_N_BRD"/>
</dbReference>
<accession>A0A4Q7ZC47</accession>
<dbReference type="Pfam" id="PF17973">
    <property type="entry name" value="bMG10"/>
    <property type="match status" value="1"/>
</dbReference>
<feature type="domain" description="Alpha-2-macroglobulin bait region" evidence="3">
    <location>
        <begin position="1042"/>
        <end position="1199"/>
    </location>
</feature>
<organism evidence="5 6">
    <name type="scientific">Fluviicoccus keumensis</name>
    <dbReference type="NCBI Taxonomy" id="1435465"/>
    <lineage>
        <taxon>Bacteria</taxon>
        <taxon>Pseudomonadati</taxon>
        <taxon>Pseudomonadota</taxon>
        <taxon>Gammaproteobacteria</taxon>
        <taxon>Moraxellales</taxon>
        <taxon>Moraxellaceae</taxon>
        <taxon>Fluviicoccus</taxon>
    </lineage>
</organism>
<dbReference type="InterPro" id="IPR041246">
    <property type="entry name" value="Bact_MG10"/>
</dbReference>
<keyword evidence="6" id="KW-1185">Reference proteome</keyword>
<dbReference type="GO" id="GO:0004866">
    <property type="term" value="F:endopeptidase inhibitor activity"/>
    <property type="evidence" value="ECO:0007669"/>
    <property type="project" value="InterPro"/>
</dbReference>
<evidence type="ECO:0000256" key="1">
    <source>
        <dbReference type="ARBA" id="ARBA00010556"/>
    </source>
</evidence>
<dbReference type="EMBL" id="SHKX01000010">
    <property type="protein sequence ID" value="RZU47429.1"/>
    <property type="molecule type" value="Genomic_DNA"/>
</dbReference>
<feature type="domain" description="Alpha-2-macroglobulin" evidence="4">
    <location>
        <begin position="1258"/>
        <end position="1347"/>
    </location>
</feature>
<reference evidence="5 6" key="1">
    <citation type="submission" date="2019-02" db="EMBL/GenBank/DDBJ databases">
        <title>Genomic Encyclopedia of Type Strains, Phase IV (KMG-IV): sequencing the most valuable type-strain genomes for metagenomic binning, comparative biology and taxonomic classification.</title>
        <authorList>
            <person name="Goeker M."/>
        </authorList>
    </citation>
    <scope>NUCLEOTIDE SEQUENCE [LARGE SCALE GENOMIC DNA]</scope>
    <source>
        <strain evidence="5 6">DSM 105135</strain>
    </source>
</reference>
<comment type="similarity">
    <text evidence="1">Belongs to the protease inhibitor I39 (alpha-2-macroglobulin) family. Bacterial alpha-2-macroglobulin subfamily.</text>
</comment>
<protein>
    <recommendedName>
        <fullName evidence="7">Alpha-2-macroglobulin</fullName>
    </recommendedName>
</protein>
<evidence type="ECO:0008006" key="7">
    <source>
        <dbReference type="Google" id="ProtNLM"/>
    </source>
</evidence>
<proteinExistence type="inferred from homology"/>
<dbReference type="Pfam" id="PF11974">
    <property type="entry name" value="bMG3"/>
    <property type="match status" value="1"/>
</dbReference>
<name>A0A4Q7ZC47_9GAMM</name>
<dbReference type="OrthoDB" id="9767116at2"/>
<comment type="caution">
    <text evidence="5">The sequence shown here is derived from an EMBL/GenBank/DDBJ whole genome shotgun (WGS) entry which is preliminary data.</text>
</comment>
<dbReference type="PANTHER" id="PTHR40094:SF1">
    <property type="entry name" value="UBIQUITIN DOMAIN-CONTAINING PROTEIN"/>
    <property type="match status" value="1"/>
</dbReference>
<dbReference type="Pfam" id="PF01835">
    <property type="entry name" value="MG2"/>
    <property type="match status" value="1"/>
</dbReference>
<dbReference type="PANTHER" id="PTHR40094">
    <property type="entry name" value="ALPHA-2-MACROGLOBULIN HOMOLOG"/>
    <property type="match status" value="1"/>
</dbReference>
<dbReference type="SMART" id="SM01359">
    <property type="entry name" value="A2M_N_2"/>
    <property type="match status" value="1"/>
</dbReference>
<evidence type="ECO:0000259" key="3">
    <source>
        <dbReference type="SMART" id="SM01359"/>
    </source>
</evidence>
<evidence type="ECO:0000313" key="5">
    <source>
        <dbReference type="EMBL" id="RZU47429.1"/>
    </source>
</evidence>
<evidence type="ECO:0000313" key="6">
    <source>
        <dbReference type="Proteomes" id="UP000292423"/>
    </source>
</evidence>
<dbReference type="Proteomes" id="UP000292423">
    <property type="component" value="Unassembled WGS sequence"/>
</dbReference>
<keyword evidence="2" id="KW-0732">Signal</keyword>
<feature type="chain" id="PRO_5020964048" description="Alpha-2-macroglobulin" evidence="2">
    <location>
        <begin position="23"/>
        <end position="1932"/>
    </location>
</feature>
<dbReference type="RefSeq" id="WP_130410673.1">
    <property type="nucleotide sequence ID" value="NZ_SHKX01000010.1"/>
</dbReference>
<dbReference type="InterPro" id="IPR002890">
    <property type="entry name" value="MG2"/>
</dbReference>
<sequence length="1932" mass="212813">MQSLVVRWFGLSLLLLSSLTHALTINDLVAQAKGTAYRISGQTVSLQAFSPQGDVGVVNQARARFSEDMVRVGDPAVRNPFIVSGNCKDFGRGRWLDTRTWVYQFDSNLPALRCEFRLVANLKSVQGKPVRAFPLYHFNRIFATVGYDTTAERGPRIVDSWPEHNGSVIEDQVFLLKLDKPADVKSLPGNVWCLTSNLPERLPARFLTVAETAAFVQQQIPEVREWWRRETGHDWWDASTKVTRRAAVKEWRAVSCGRRLTGGEGLRLVLSKNVATAAGAKRGSDQVLSFDIRKPFTAAFSCSRQSPTAPCVPLADMEIRFSEIVTSEKLAAIRLQSGATSWSPELPDGEAYDGGDSSVVRFKGPFPANAAFTLTLPAGLVDPFNRPLANAARFPLAVRTDTWPPLAKFAADFGVVETAVGAVPLTVRNLESTLPGKTGVTLYTQKMDNSEQAFILALKRYSAGNYGLLDKPWIARQPGVTAQELPRSLSAKEFEVIGLPVTQGLYLHEVESRYLGEWISQKPQPAYVHALSLVTNLGVHVQMGKVNGQVWVTDLAAGKPVANAAVSVWDCYDERQVWSGQTNEQGVVRVDRGVFTERPYKEIENKSNCQGSPWVIMAASGADRSFALSEWNGGIESWRFNLYGESDYACEEECGGYGYGETRTGDYVAHTIFDRTLLRAGETVHMRHLLRRNKLSGISAPEASLKVKAVIVEHPASDTRFELPASFTAIGNGSNEWTIPKSAKLGEYCVYLQLPDDNRLSGGCFKVSAFRLPVLKADLGLPAAPVLPAPNLPLQLQLQYLNGGGYSNAPVTLRGKFESDAYPAVSGFDEFSFYSVPVIPPKNPDESYWTSQDLPETALTLDDAGGLNALSPTLPVVDRVSRLRMEMEFRDPSGETQTVGASTQLWPAAVVPGLRVLSSWLGGDGPVVVEAIVVDRNGKPVANSPVEIQGALMTWDSHRKRTLGGYYAYDSTRREEAVKVPCGNRTDAQGRLLCKLPLKRSGELKLRVIATDNDGRRAATENTVWVAGADDWWFDQGNDDRIDVIAEKKQYAVGDTARLQVRMPFREATALVTVARDGVMDSFVTTLDGKDPVVSVPVKPDYAPNVYVSVMVVRGRNNAIQPTALVDLGKPAFKLGIAQLKVGWEGYKLGVKVQTDKTVYHPRDTVQATVQVSNAAARERLPANTEVTLAVVDEALMELADNNSWDPLPSLVNARAYDLNTATNQLQVVGKRHFGKKALPSGGGGGRGGSTRELLDSLVYWKATATVDADGKATFSFPLNDSLSAFRVVAVASSRDQFGNGSATIRSTRELQVLSGLPTVVRQGDRYQAEFTVRNSSDQPEAVTLTVRSPALAKDFVTVVDLPGGQSTRVTVPVTVPKRIDTLAWEISAVSPHFSDRLKVSQQVLTAAPLQTLAGALTQLSPGAPYALPLTLPAGSTEEGRIDLDLQPTLTGTLEPVRQWFRDYIYLCLEQKATKAAGLQNPALWTDIMGDLPTYLDQDGLAAFFPGSKGSAFLTVHVLRLAKALNWTIPAESRERMLTGLENYVQGKLPKATYEYWIYDNRQDLIQRQMEAMSLLAQYNRFKPVMLDNIRIQPALWDIHILIDWRDLLRSVPGLANREARLNEVNRLLRAQLAQAGSSVLVINERRQDRWWWFDSNEQLQARLILSVLGDKAWEQELPLLVRGLLRHQKDGHWQDTQANLWGGMALTRFNEGVQPVTGQTRATLAGENRRHDWAADPQPVIPGVSMSPVEPTMSLPWPKANSTLNVQHDGAGKPWLRVLARAPLAVTRPDFKGYTIAKTVEPVTLKVKGQWSLGDVVRIKLRIVAAQDMGWVVVNDPVPAGAVLLGRGLKRDSALLSENDSSGWWPEFVEFAADGYRAYYEYLGKDADWEISYSVRLNQAGEFRLPPTRVESMYAPDVYGMLPNSNWTVAP</sequence>
<dbReference type="Pfam" id="PF07703">
    <property type="entry name" value="A2M_BRD"/>
    <property type="match status" value="1"/>
</dbReference>
<dbReference type="InterPro" id="IPR021868">
    <property type="entry name" value="Alpha_2_Macroglob_MG3"/>
</dbReference>
<dbReference type="InterPro" id="IPR051802">
    <property type="entry name" value="YfhM-like"/>
</dbReference>
<dbReference type="Pfam" id="PF00207">
    <property type="entry name" value="A2M"/>
    <property type="match status" value="1"/>
</dbReference>
<evidence type="ECO:0000259" key="4">
    <source>
        <dbReference type="SMART" id="SM01360"/>
    </source>
</evidence>
<feature type="signal peptide" evidence="2">
    <location>
        <begin position="1"/>
        <end position="22"/>
    </location>
</feature>